<gene>
    <name evidence="11" type="ORF">CAK95_11485</name>
</gene>
<dbReference type="AlphaFoldDB" id="A0A1W6ZQJ3"/>
<evidence type="ECO:0000256" key="4">
    <source>
        <dbReference type="ARBA" id="ARBA00022963"/>
    </source>
</evidence>
<evidence type="ECO:0000256" key="2">
    <source>
        <dbReference type="ARBA" id="ARBA00007005"/>
    </source>
</evidence>
<comment type="similarity">
    <text evidence="2">In the central section; belongs to the 3-hydroxyacyl-CoA dehydrogenase family.</text>
</comment>
<dbReference type="GO" id="GO:0006635">
    <property type="term" value="P:fatty acid beta-oxidation"/>
    <property type="evidence" value="ECO:0007669"/>
    <property type="project" value="UniProtKB-UniPathway"/>
</dbReference>
<evidence type="ECO:0000256" key="3">
    <source>
        <dbReference type="ARBA" id="ARBA00022832"/>
    </source>
</evidence>
<dbReference type="SUPFAM" id="SSF51735">
    <property type="entry name" value="NAD(P)-binding Rossmann-fold domains"/>
    <property type="match status" value="1"/>
</dbReference>
<dbReference type="UniPathway" id="UPA00659"/>
<accession>A0A1W6ZQJ3</accession>
<sequence>MITRKNLGDGVVLVLFSGDGPVNTLGRADNERFAALIDELLAEPSVKGIVLSSDKRDFLAGGDLDELRAVQTPADAIAIVTPFLKAIRKLETGGKPVVAALNGTALGGGFELALACHRRIAADQPSARFGLPEVTLGLMPGGGGTQRLPRLIGLAAATPLLLEGKRLKPADALAAGLIDAIVQPERLLDEAKAWVLASSNPAQLWDMKSFRLPGFAPQSPEGRQFFLASWARLHKRSAGCDLASEAILQVLHHGTERSIDAGIAIETRHFARLAASFDAKAKIRTLFVGTANARAMKMRPKNVPVSKPARVAVIGGGVMGRGIAYVSAMAGMEVNLVDISADIAAKAKDAITRIAERDHERGHLRGTVADVVGRIYPTMSYADIGQSDIVVEAVFERPDLKRDVLAKAAAAIRPGTPIASNTSSIPITNLASALPDPSCILGLHFFSPVERMQLVEVIRAGATSDEILARALDFLKRIDKTPVVVNDGLGFFTSRVVTTYSSEAMNLLADGVTPQLIDNAAVNAGFAMGPISLCDLVTMPLLKDIFASMRGNGRRAADRGSVARETVAKLAADERVGKAKGNGIYTYNGETREPWDGLSACLGTKPSSLDEATVRDRLLFTQSLEAIRTLEDGVVTRPIDGDLASVLGWGFPAHLGGVFSFVDRVGASAFAHRAHELADLFGGRYEPPAMLLEMARDNRKFHDV</sequence>
<dbReference type="Gene3D" id="3.90.226.10">
    <property type="entry name" value="2-enoyl-CoA Hydratase, Chain A, domain 1"/>
    <property type="match status" value="1"/>
</dbReference>
<protein>
    <submittedName>
        <fullName evidence="11">Uncharacterized protein</fullName>
    </submittedName>
</protein>
<keyword evidence="7" id="KW-0443">Lipid metabolism</keyword>
<keyword evidence="8" id="KW-0456">Lyase</keyword>
<evidence type="ECO:0000256" key="8">
    <source>
        <dbReference type="ARBA" id="ARBA00023239"/>
    </source>
</evidence>
<dbReference type="GO" id="GO:0004300">
    <property type="term" value="F:enoyl-CoA hydratase activity"/>
    <property type="evidence" value="ECO:0007669"/>
    <property type="project" value="TreeGrafter"/>
</dbReference>
<dbReference type="Pfam" id="PF00725">
    <property type="entry name" value="3HCDH"/>
    <property type="match status" value="1"/>
</dbReference>
<dbReference type="InterPro" id="IPR029045">
    <property type="entry name" value="ClpP/crotonase-like_dom_sf"/>
</dbReference>
<dbReference type="Pfam" id="PF02737">
    <property type="entry name" value="3HCDH_N"/>
    <property type="match status" value="1"/>
</dbReference>
<dbReference type="SUPFAM" id="SSF48179">
    <property type="entry name" value="6-phosphogluconate dehydrogenase C-terminal domain-like"/>
    <property type="match status" value="2"/>
</dbReference>
<organism evidence="11 12">
    <name type="scientific">Pseudorhodoplanes sinuspersici</name>
    <dbReference type="NCBI Taxonomy" id="1235591"/>
    <lineage>
        <taxon>Bacteria</taxon>
        <taxon>Pseudomonadati</taxon>
        <taxon>Pseudomonadota</taxon>
        <taxon>Alphaproteobacteria</taxon>
        <taxon>Hyphomicrobiales</taxon>
        <taxon>Pseudorhodoplanes</taxon>
    </lineage>
</organism>
<dbReference type="SUPFAM" id="SSF52096">
    <property type="entry name" value="ClpP/crotonase"/>
    <property type="match status" value="1"/>
</dbReference>
<evidence type="ECO:0000313" key="12">
    <source>
        <dbReference type="Proteomes" id="UP000194137"/>
    </source>
</evidence>
<comment type="pathway">
    <text evidence="1">Lipid metabolism; fatty acid beta-oxidation.</text>
</comment>
<dbReference type="EMBL" id="CP021112">
    <property type="protein sequence ID" value="ARP99639.1"/>
    <property type="molecule type" value="Genomic_DNA"/>
</dbReference>
<reference evidence="11 12" key="1">
    <citation type="submission" date="2017-05" db="EMBL/GenBank/DDBJ databases">
        <title>Full genome sequence of Pseudorhodoplanes sinuspersici.</title>
        <authorList>
            <person name="Dastgheib S.M.M."/>
            <person name="Shavandi M."/>
            <person name="Tirandaz H."/>
        </authorList>
    </citation>
    <scope>NUCLEOTIDE SEQUENCE [LARGE SCALE GENOMIC DNA]</scope>
    <source>
        <strain evidence="11 12">RIPI110</strain>
    </source>
</reference>
<keyword evidence="6" id="KW-0520">NAD</keyword>
<dbReference type="Proteomes" id="UP000194137">
    <property type="component" value="Chromosome"/>
</dbReference>
<keyword evidence="5" id="KW-0560">Oxidoreductase</keyword>
<dbReference type="CDD" id="cd06558">
    <property type="entry name" value="crotonase-like"/>
    <property type="match status" value="1"/>
</dbReference>
<comment type="catalytic activity">
    <reaction evidence="10">
        <text>a (3S)-3-hydroxyacyl-CoA + NAD(+) = a 3-oxoacyl-CoA + NADH + H(+)</text>
        <dbReference type="Rhea" id="RHEA:22432"/>
        <dbReference type="ChEBI" id="CHEBI:15378"/>
        <dbReference type="ChEBI" id="CHEBI:57318"/>
        <dbReference type="ChEBI" id="CHEBI:57540"/>
        <dbReference type="ChEBI" id="CHEBI:57945"/>
        <dbReference type="ChEBI" id="CHEBI:90726"/>
        <dbReference type="EC" id="1.1.1.35"/>
    </reaction>
</comment>
<dbReference type="Pfam" id="PF00378">
    <property type="entry name" value="ECH_1"/>
    <property type="match status" value="1"/>
</dbReference>
<evidence type="ECO:0000256" key="1">
    <source>
        <dbReference type="ARBA" id="ARBA00005005"/>
    </source>
</evidence>
<dbReference type="FunFam" id="3.40.50.720:FF:000009">
    <property type="entry name" value="Fatty oxidation complex, alpha subunit"/>
    <property type="match status" value="1"/>
</dbReference>
<evidence type="ECO:0000313" key="11">
    <source>
        <dbReference type="EMBL" id="ARP99639.1"/>
    </source>
</evidence>
<dbReference type="InterPro" id="IPR036291">
    <property type="entry name" value="NAD(P)-bd_dom_sf"/>
</dbReference>
<name>A0A1W6ZQJ3_9HYPH</name>
<dbReference type="InterPro" id="IPR006108">
    <property type="entry name" value="3HC_DH_C"/>
</dbReference>
<dbReference type="PANTHER" id="PTHR43612">
    <property type="entry name" value="TRIFUNCTIONAL ENZYME SUBUNIT ALPHA"/>
    <property type="match status" value="1"/>
</dbReference>
<evidence type="ECO:0000256" key="9">
    <source>
        <dbReference type="ARBA" id="ARBA00023268"/>
    </source>
</evidence>
<dbReference type="Gene3D" id="1.10.1040.50">
    <property type="match status" value="1"/>
</dbReference>
<keyword evidence="4" id="KW-0442">Lipid degradation</keyword>
<keyword evidence="3" id="KW-0276">Fatty acid metabolism</keyword>
<keyword evidence="9" id="KW-0511">Multifunctional enzyme</keyword>
<dbReference type="Gene3D" id="3.40.50.720">
    <property type="entry name" value="NAD(P)-binding Rossmann-like Domain"/>
    <property type="match status" value="1"/>
</dbReference>
<dbReference type="InterPro" id="IPR050136">
    <property type="entry name" value="FA_oxidation_alpha_subunit"/>
</dbReference>
<dbReference type="GO" id="GO:0070403">
    <property type="term" value="F:NAD+ binding"/>
    <property type="evidence" value="ECO:0007669"/>
    <property type="project" value="InterPro"/>
</dbReference>
<dbReference type="RefSeq" id="WP_086088047.1">
    <property type="nucleotide sequence ID" value="NZ_CP021112.1"/>
</dbReference>
<evidence type="ECO:0000256" key="10">
    <source>
        <dbReference type="ARBA" id="ARBA00049556"/>
    </source>
</evidence>
<dbReference type="OrthoDB" id="9803287at2"/>
<dbReference type="STRING" id="1235591.CAK95_11485"/>
<dbReference type="InterPro" id="IPR008927">
    <property type="entry name" value="6-PGluconate_DH-like_C_sf"/>
</dbReference>
<proteinExistence type="inferred from homology"/>
<dbReference type="PANTHER" id="PTHR43612:SF3">
    <property type="entry name" value="TRIFUNCTIONAL ENZYME SUBUNIT ALPHA, MITOCHONDRIAL"/>
    <property type="match status" value="1"/>
</dbReference>
<evidence type="ECO:0000256" key="6">
    <source>
        <dbReference type="ARBA" id="ARBA00023027"/>
    </source>
</evidence>
<evidence type="ECO:0000256" key="7">
    <source>
        <dbReference type="ARBA" id="ARBA00023098"/>
    </source>
</evidence>
<dbReference type="InterPro" id="IPR001753">
    <property type="entry name" value="Enoyl-CoA_hydra/iso"/>
</dbReference>
<keyword evidence="12" id="KW-1185">Reference proteome</keyword>
<dbReference type="GO" id="GO:0016509">
    <property type="term" value="F:long-chain (3S)-3-hydroxyacyl-CoA dehydrogenase (NAD+) activity"/>
    <property type="evidence" value="ECO:0007669"/>
    <property type="project" value="TreeGrafter"/>
</dbReference>
<evidence type="ECO:0000256" key="5">
    <source>
        <dbReference type="ARBA" id="ARBA00023002"/>
    </source>
</evidence>
<dbReference type="KEGG" id="psin:CAK95_11485"/>
<dbReference type="InterPro" id="IPR006176">
    <property type="entry name" value="3-OHacyl-CoA_DH_NAD-bd"/>
</dbReference>